<protein>
    <recommendedName>
        <fullName evidence="3">DUF4625 domain-containing protein</fullName>
    </recommendedName>
</protein>
<sequence>MKNIFMFATIALLSTSIVSCNKDKENPTIVVSTPENHTTFKWGEEVHVEATFTDDTELKSYKVFVGDADGNHNHDIGFMEEGTTTETSYEFHEHFMIPDSVASMAYIYFEVTDAEEKTTTEQVMIHFEE</sequence>
<proteinExistence type="predicted"/>
<organism evidence="1 2">
    <name type="scientific">Putridiphycobacter roseus</name>
    <dbReference type="NCBI Taxonomy" id="2219161"/>
    <lineage>
        <taxon>Bacteria</taxon>
        <taxon>Pseudomonadati</taxon>
        <taxon>Bacteroidota</taxon>
        <taxon>Flavobacteriia</taxon>
        <taxon>Flavobacteriales</taxon>
        <taxon>Crocinitomicaceae</taxon>
        <taxon>Putridiphycobacter</taxon>
    </lineage>
</organism>
<evidence type="ECO:0000313" key="1">
    <source>
        <dbReference type="EMBL" id="PZE18782.1"/>
    </source>
</evidence>
<name>A0A2W1NT13_9FLAO</name>
<dbReference type="Proteomes" id="UP000249248">
    <property type="component" value="Unassembled WGS sequence"/>
</dbReference>
<keyword evidence="2" id="KW-1185">Reference proteome</keyword>
<dbReference type="InterPro" id="IPR027829">
    <property type="entry name" value="DUF4625"/>
</dbReference>
<dbReference type="InterPro" id="IPR013783">
    <property type="entry name" value="Ig-like_fold"/>
</dbReference>
<evidence type="ECO:0008006" key="3">
    <source>
        <dbReference type="Google" id="ProtNLM"/>
    </source>
</evidence>
<comment type="caution">
    <text evidence="1">The sequence shown here is derived from an EMBL/GenBank/DDBJ whole genome shotgun (WGS) entry which is preliminary data.</text>
</comment>
<dbReference type="OrthoDB" id="1467763at2"/>
<dbReference type="Gene3D" id="2.60.40.10">
    <property type="entry name" value="Immunoglobulins"/>
    <property type="match status" value="1"/>
</dbReference>
<dbReference type="EMBL" id="QKSB01000001">
    <property type="protein sequence ID" value="PZE18782.1"/>
    <property type="molecule type" value="Genomic_DNA"/>
</dbReference>
<gene>
    <name evidence="1" type="ORF">DNU06_02835</name>
</gene>
<dbReference type="RefSeq" id="WP_111061683.1">
    <property type="nucleotide sequence ID" value="NZ_JBHUCU010000007.1"/>
</dbReference>
<reference evidence="1 2" key="1">
    <citation type="submission" date="2018-06" db="EMBL/GenBank/DDBJ databases">
        <title>The draft genome sequence of Crocinitomix sp. SM1701.</title>
        <authorList>
            <person name="Zhang X."/>
        </authorList>
    </citation>
    <scope>NUCLEOTIDE SEQUENCE [LARGE SCALE GENOMIC DNA]</scope>
    <source>
        <strain evidence="1 2">SM1701</strain>
    </source>
</reference>
<dbReference type="Pfam" id="PF15418">
    <property type="entry name" value="DUF4625"/>
    <property type="match status" value="1"/>
</dbReference>
<dbReference type="PROSITE" id="PS51257">
    <property type="entry name" value="PROKAR_LIPOPROTEIN"/>
    <property type="match status" value="1"/>
</dbReference>
<dbReference type="AlphaFoldDB" id="A0A2W1NT13"/>
<accession>A0A2W1NT13</accession>
<evidence type="ECO:0000313" key="2">
    <source>
        <dbReference type="Proteomes" id="UP000249248"/>
    </source>
</evidence>